<sequence length="112" mass="12906">MLQIQHQINYQTMENIKILVTTANGHTGFPAAKELLDLGFKVKAMIRNINSPNAQELKRLGAKLFVGDMNDIHGVFISKPHLKKFEREQEIPFFLKGMKYVLENENWIQSHA</sequence>
<evidence type="ECO:0000259" key="1">
    <source>
        <dbReference type="Pfam" id="PF05368"/>
    </source>
</evidence>
<dbReference type="AlphaFoldDB" id="A0A2K9PNL4"/>
<keyword evidence="3" id="KW-1185">Reference proteome</keyword>
<dbReference type="Proteomes" id="UP000235826">
    <property type="component" value="Chromosome"/>
</dbReference>
<evidence type="ECO:0000313" key="3">
    <source>
        <dbReference type="Proteomes" id="UP000235826"/>
    </source>
</evidence>
<dbReference type="InterPro" id="IPR008030">
    <property type="entry name" value="NmrA-like"/>
</dbReference>
<dbReference type="Pfam" id="PF05368">
    <property type="entry name" value="NmrA"/>
    <property type="match status" value="1"/>
</dbReference>
<dbReference type="InterPro" id="IPR036291">
    <property type="entry name" value="NAD(P)-bd_dom_sf"/>
</dbReference>
<protein>
    <recommendedName>
        <fullName evidence="1">NmrA-like domain-containing protein</fullName>
    </recommendedName>
</protein>
<reference evidence="2 3" key="1">
    <citation type="submission" date="2018-01" db="EMBL/GenBank/DDBJ databases">
        <title>Complete genome sequence of Flavivirga eckloniae ECD14 isolated from seaweed Ecklonia cava.</title>
        <authorList>
            <person name="Lee J.H."/>
            <person name="Baik K.S."/>
            <person name="Seong C.N."/>
        </authorList>
    </citation>
    <scope>NUCLEOTIDE SEQUENCE [LARGE SCALE GENOMIC DNA]</scope>
    <source>
        <strain evidence="2 3">ECD14</strain>
    </source>
</reference>
<feature type="domain" description="NmrA-like" evidence="1">
    <location>
        <begin position="17"/>
        <end position="79"/>
    </location>
</feature>
<accession>A0A2K9PNL4</accession>
<gene>
    <name evidence="2" type="ORF">C1H87_07850</name>
</gene>
<dbReference type="KEGG" id="fek:C1H87_07850"/>
<dbReference type="EMBL" id="CP025791">
    <property type="protein sequence ID" value="AUP78625.1"/>
    <property type="molecule type" value="Genomic_DNA"/>
</dbReference>
<organism evidence="2 3">
    <name type="scientific">Flavivirga eckloniae</name>
    <dbReference type="NCBI Taxonomy" id="1803846"/>
    <lineage>
        <taxon>Bacteria</taxon>
        <taxon>Pseudomonadati</taxon>
        <taxon>Bacteroidota</taxon>
        <taxon>Flavobacteriia</taxon>
        <taxon>Flavobacteriales</taxon>
        <taxon>Flavobacteriaceae</taxon>
        <taxon>Flavivirga</taxon>
    </lineage>
</organism>
<proteinExistence type="predicted"/>
<dbReference type="SUPFAM" id="SSF51735">
    <property type="entry name" value="NAD(P)-binding Rossmann-fold domains"/>
    <property type="match status" value="1"/>
</dbReference>
<dbReference type="Gene3D" id="3.40.50.720">
    <property type="entry name" value="NAD(P)-binding Rossmann-like Domain"/>
    <property type="match status" value="1"/>
</dbReference>
<evidence type="ECO:0000313" key="2">
    <source>
        <dbReference type="EMBL" id="AUP78625.1"/>
    </source>
</evidence>
<name>A0A2K9PNL4_9FLAO</name>